<dbReference type="EMBL" id="JAYMYS010000002">
    <property type="protein sequence ID" value="KAK7407111.1"/>
    <property type="molecule type" value="Genomic_DNA"/>
</dbReference>
<protein>
    <submittedName>
        <fullName evidence="1">Uncharacterized protein</fullName>
    </submittedName>
</protein>
<evidence type="ECO:0000313" key="1">
    <source>
        <dbReference type="EMBL" id="KAK7407111.1"/>
    </source>
</evidence>
<comment type="caution">
    <text evidence="1">The sequence shown here is derived from an EMBL/GenBank/DDBJ whole genome shotgun (WGS) entry which is preliminary data.</text>
</comment>
<dbReference type="Proteomes" id="UP001386955">
    <property type="component" value="Unassembled WGS sequence"/>
</dbReference>
<reference evidence="1 2" key="1">
    <citation type="submission" date="2024-01" db="EMBL/GenBank/DDBJ databases">
        <title>The genomes of 5 underutilized Papilionoideae crops provide insights into root nodulation and disease resistanc.</title>
        <authorList>
            <person name="Jiang F."/>
        </authorList>
    </citation>
    <scope>NUCLEOTIDE SEQUENCE [LARGE SCALE GENOMIC DNA]</scope>
    <source>
        <strain evidence="1">DUOXIRENSHENG_FW03</strain>
        <tissue evidence="1">Leaves</tissue>
    </source>
</reference>
<accession>A0AAN9SVQ7</accession>
<proteinExistence type="predicted"/>
<gene>
    <name evidence="1" type="ORF">VNO78_08754</name>
</gene>
<organism evidence="1 2">
    <name type="scientific">Psophocarpus tetragonolobus</name>
    <name type="common">Winged bean</name>
    <name type="synonym">Dolichos tetragonolobus</name>
    <dbReference type="NCBI Taxonomy" id="3891"/>
    <lineage>
        <taxon>Eukaryota</taxon>
        <taxon>Viridiplantae</taxon>
        <taxon>Streptophyta</taxon>
        <taxon>Embryophyta</taxon>
        <taxon>Tracheophyta</taxon>
        <taxon>Spermatophyta</taxon>
        <taxon>Magnoliopsida</taxon>
        <taxon>eudicotyledons</taxon>
        <taxon>Gunneridae</taxon>
        <taxon>Pentapetalae</taxon>
        <taxon>rosids</taxon>
        <taxon>fabids</taxon>
        <taxon>Fabales</taxon>
        <taxon>Fabaceae</taxon>
        <taxon>Papilionoideae</taxon>
        <taxon>50 kb inversion clade</taxon>
        <taxon>NPAAA clade</taxon>
        <taxon>indigoferoid/millettioid clade</taxon>
        <taxon>Phaseoleae</taxon>
        <taxon>Psophocarpus</taxon>
    </lineage>
</organism>
<name>A0AAN9SVQ7_PSOTE</name>
<evidence type="ECO:0000313" key="2">
    <source>
        <dbReference type="Proteomes" id="UP001386955"/>
    </source>
</evidence>
<keyword evidence="2" id="KW-1185">Reference proteome</keyword>
<sequence>MKMGCIYSFTVHNSKSSTELVCWTHPCGNHHLTWYVGPMQHFLSSEHISKSLLSFFKVFEFHEDLHHSDSSHAGLQAHHNLGGRKKQHQFHLQHNLHRRLQLCHLRPQGHVIACFKDNQAQPKSVSVSVGANERDKCRGCREPYKYVSDDDEEDN</sequence>
<dbReference type="AlphaFoldDB" id="A0AAN9SVQ7"/>